<sequence>MGRSIKKSLALWEKGKELMPRGTQTMSKSPDQFVFGVHPIYLERGNGCEVQDVDGNWYIDYPCALGPILLGYNNKRTIKAVTKQLKKGTTFSLMHPVEIELAELLVEVIPCAEQVRYAKNGTDATLACVRIARSYTGKQHILKPEGHYHGWGDWHAASTTRDYGIPKCLKEYVETFPYNDLNELETKLKTGKFAGLIMEPVALVEPDPGFLSGVRDLCTKHGVVLIFDEMITGFRWSLGGAQEYFGVIPDVGAFGKAVANGMPLSIIAGKREFMKELNHIFFSMTFGGETCSLAAAVETIKELKENREEIYTHVWSEAARLKAAFNEYVRAIGVPAEMFGMEPRLSIRFNTDDPSGHRDLFHQELIKRGILFGPSTYITWAHKSKHIEKTIRAIRASLDVVVKSLDTNVDLFLEGQRSMSIFKKTVSGGE</sequence>
<dbReference type="GO" id="GO:0008483">
    <property type="term" value="F:transaminase activity"/>
    <property type="evidence" value="ECO:0007669"/>
    <property type="project" value="InterPro"/>
</dbReference>
<dbReference type="PANTHER" id="PTHR43713">
    <property type="entry name" value="GLUTAMATE-1-SEMIALDEHYDE 2,1-AMINOMUTASE"/>
    <property type="match status" value="1"/>
</dbReference>
<dbReference type="PANTHER" id="PTHR43713:SF3">
    <property type="entry name" value="GLUTAMATE-1-SEMIALDEHYDE 2,1-AMINOMUTASE 1, CHLOROPLASTIC-RELATED"/>
    <property type="match status" value="1"/>
</dbReference>
<dbReference type="SUPFAM" id="SSF53383">
    <property type="entry name" value="PLP-dependent transferases"/>
    <property type="match status" value="1"/>
</dbReference>
<comment type="caution">
    <text evidence="3">The sequence shown here is derived from an EMBL/GenBank/DDBJ whole genome shotgun (WGS) entry which is preliminary data.</text>
</comment>
<dbReference type="AlphaFoldDB" id="A0A0F9SHU2"/>
<organism evidence="3">
    <name type="scientific">marine sediment metagenome</name>
    <dbReference type="NCBI Taxonomy" id="412755"/>
    <lineage>
        <taxon>unclassified sequences</taxon>
        <taxon>metagenomes</taxon>
        <taxon>ecological metagenomes</taxon>
    </lineage>
</organism>
<reference evidence="3" key="1">
    <citation type="journal article" date="2015" name="Nature">
        <title>Complex archaea that bridge the gap between prokaryotes and eukaryotes.</title>
        <authorList>
            <person name="Spang A."/>
            <person name="Saw J.H."/>
            <person name="Jorgensen S.L."/>
            <person name="Zaremba-Niedzwiedzka K."/>
            <person name="Martijn J."/>
            <person name="Lind A.E."/>
            <person name="van Eijk R."/>
            <person name="Schleper C."/>
            <person name="Guy L."/>
            <person name="Ettema T.J."/>
        </authorList>
    </citation>
    <scope>NUCLEOTIDE SEQUENCE</scope>
</reference>
<dbReference type="EMBL" id="LAZR01001959">
    <property type="protein sequence ID" value="KKN36531.1"/>
    <property type="molecule type" value="Genomic_DNA"/>
</dbReference>
<accession>A0A0F9SHU2</accession>
<dbReference type="Gene3D" id="3.90.1150.10">
    <property type="entry name" value="Aspartate Aminotransferase, domain 1"/>
    <property type="match status" value="1"/>
</dbReference>
<dbReference type="InterPro" id="IPR015421">
    <property type="entry name" value="PyrdxlP-dep_Trfase_major"/>
</dbReference>
<gene>
    <name evidence="3" type="ORF">LCGC14_0772670</name>
</gene>
<dbReference type="GO" id="GO:0030170">
    <property type="term" value="F:pyridoxal phosphate binding"/>
    <property type="evidence" value="ECO:0007669"/>
    <property type="project" value="InterPro"/>
</dbReference>
<keyword evidence="2" id="KW-0663">Pyridoxal phosphate</keyword>
<dbReference type="InterPro" id="IPR015424">
    <property type="entry name" value="PyrdxlP-dep_Trfase"/>
</dbReference>
<dbReference type="InterPro" id="IPR005814">
    <property type="entry name" value="Aminotrans_3"/>
</dbReference>
<evidence type="ECO:0000313" key="3">
    <source>
        <dbReference type="EMBL" id="KKN36531.1"/>
    </source>
</evidence>
<dbReference type="InterPro" id="IPR015422">
    <property type="entry name" value="PyrdxlP-dep_Trfase_small"/>
</dbReference>
<comment type="cofactor">
    <cofactor evidence="1">
        <name>pyridoxal 5'-phosphate</name>
        <dbReference type="ChEBI" id="CHEBI:597326"/>
    </cofactor>
</comment>
<evidence type="ECO:0008006" key="4">
    <source>
        <dbReference type="Google" id="ProtNLM"/>
    </source>
</evidence>
<name>A0A0F9SHU2_9ZZZZ</name>
<proteinExistence type="predicted"/>
<dbReference type="Pfam" id="PF00202">
    <property type="entry name" value="Aminotran_3"/>
    <property type="match status" value="1"/>
</dbReference>
<dbReference type="Gene3D" id="3.40.640.10">
    <property type="entry name" value="Type I PLP-dependent aspartate aminotransferase-like (Major domain)"/>
    <property type="match status" value="1"/>
</dbReference>
<evidence type="ECO:0000256" key="1">
    <source>
        <dbReference type="ARBA" id="ARBA00001933"/>
    </source>
</evidence>
<protein>
    <recommendedName>
        <fullName evidence="4">Glutamate-1-semialdehyde 2,1-aminomutase</fullName>
    </recommendedName>
</protein>
<evidence type="ECO:0000256" key="2">
    <source>
        <dbReference type="ARBA" id="ARBA00022898"/>
    </source>
</evidence>